<evidence type="ECO:0000256" key="5">
    <source>
        <dbReference type="ARBA" id="ARBA00023186"/>
    </source>
</evidence>
<proteinExistence type="inferred from homology"/>
<keyword evidence="8" id="KW-1185">Reference proteome</keyword>
<keyword evidence="7" id="KW-0969">Cilium</keyword>
<dbReference type="EMBL" id="FORX01000003">
    <property type="protein sequence ID" value="SFJ44900.1"/>
    <property type="molecule type" value="Genomic_DNA"/>
</dbReference>
<evidence type="ECO:0000313" key="8">
    <source>
        <dbReference type="Proteomes" id="UP000198635"/>
    </source>
</evidence>
<evidence type="ECO:0000313" key="7">
    <source>
        <dbReference type="EMBL" id="SFJ44900.1"/>
    </source>
</evidence>
<reference evidence="8" key="1">
    <citation type="submission" date="2016-10" db="EMBL/GenBank/DDBJ databases">
        <authorList>
            <person name="Varghese N."/>
            <person name="Submissions S."/>
        </authorList>
    </citation>
    <scope>NUCLEOTIDE SEQUENCE [LARGE SCALE GENOMIC DNA]</scope>
    <source>
        <strain evidence="8">DSM 5918</strain>
    </source>
</reference>
<dbReference type="Proteomes" id="UP000198635">
    <property type="component" value="Unassembled WGS sequence"/>
</dbReference>
<dbReference type="GO" id="GO:0071973">
    <property type="term" value="P:bacterial-type flagellum-dependent cell motility"/>
    <property type="evidence" value="ECO:0007669"/>
    <property type="project" value="TreeGrafter"/>
</dbReference>
<dbReference type="OrthoDB" id="5343669at2"/>
<dbReference type="InterPro" id="IPR036584">
    <property type="entry name" value="FliS_sf"/>
</dbReference>
<comment type="subcellular location">
    <subcellularLocation>
        <location evidence="1 6">Cytoplasm</location>
        <location evidence="1 6">Cytosol</location>
    </subcellularLocation>
</comment>
<gene>
    <name evidence="7" type="ORF">SAMN04488082_103145</name>
</gene>
<dbReference type="STRING" id="52560.SAMN04488082_103145"/>
<evidence type="ECO:0000256" key="2">
    <source>
        <dbReference type="ARBA" id="ARBA00008787"/>
    </source>
</evidence>
<evidence type="ECO:0000256" key="6">
    <source>
        <dbReference type="PIRNR" id="PIRNR039090"/>
    </source>
</evidence>
<evidence type="ECO:0000256" key="3">
    <source>
        <dbReference type="ARBA" id="ARBA00022490"/>
    </source>
</evidence>
<dbReference type="GO" id="GO:0044780">
    <property type="term" value="P:bacterial-type flagellum assembly"/>
    <property type="evidence" value="ECO:0007669"/>
    <property type="project" value="InterPro"/>
</dbReference>
<dbReference type="CDD" id="cd16098">
    <property type="entry name" value="FliS"/>
    <property type="match status" value="1"/>
</dbReference>
<dbReference type="AlphaFoldDB" id="A0A1I3RFV7"/>
<keyword evidence="4 6" id="KW-1005">Bacterial flagellum biogenesis</keyword>
<dbReference type="SUPFAM" id="SSF101116">
    <property type="entry name" value="Flagellar export chaperone FliS"/>
    <property type="match status" value="1"/>
</dbReference>
<dbReference type="InterPro" id="IPR003713">
    <property type="entry name" value="FliS"/>
</dbReference>
<dbReference type="GO" id="GO:0005829">
    <property type="term" value="C:cytosol"/>
    <property type="evidence" value="ECO:0007669"/>
    <property type="project" value="UniProtKB-SubCell"/>
</dbReference>
<accession>A0A1I3RFV7</accession>
<evidence type="ECO:0000256" key="4">
    <source>
        <dbReference type="ARBA" id="ARBA00022795"/>
    </source>
</evidence>
<keyword evidence="7" id="KW-0966">Cell projection</keyword>
<dbReference type="Gene3D" id="1.20.120.340">
    <property type="entry name" value="Flagellar protein FliS"/>
    <property type="match status" value="1"/>
</dbReference>
<keyword evidence="7" id="KW-0282">Flagellum</keyword>
<organism evidence="7 8">
    <name type="scientific">Desulfomicrobium apsheronum</name>
    <dbReference type="NCBI Taxonomy" id="52560"/>
    <lineage>
        <taxon>Bacteria</taxon>
        <taxon>Pseudomonadati</taxon>
        <taxon>Thermodesulfobacteriota</taxon>
        <taxon>Desulfovibrionia</taxon>
        <taxon>Desulfovibrionales</taxon>
        <taxon>Desulfomicrobiaceae</taxon>
        <taxon>Desulfomicrobium</taxon>
    </lineage>
</organism>
<dbReference type="NCBIfam" id="TIGR00208">
    <property type="entry name" value="fliS"/>
    <property type="match status" value="1"/>
</dbReference>
<sequence>MHKAANAYMQTQVTTTTPGHLVVMLYDGAITFLEQAKGEIEAKNFAKKGILISQALDIIAELDGSLNADKGGEIARNLHKLYVYCSTRLLQANLKMDIAMVDEVIGILSSFRSAFSEISKNPAHQAPPRAAAYYAR</sequence>
<keyword evidence="3 6" id="KW-0963">Cytoplasm</keyword>
<comment type="similarity">
    <text evidence="2 6">Belongs to the FliS family.</text>
</comment>
<dbReference type="PIRSF" id="PIRSF039090">
    <property type="entry name" value="Flis"/>
    <property type="match status" value="1"/>
</dbReference>
<name>A0A1I3RFV7_9BACT</name>
<dbReference type="Pfam" id="PF02561">
    <property type="entry name" value="FliS"/>
    <property type="match status" value="1"/>
</dbReference>
<evidence type="ECO:0000256" key="1">
    <source>
        <dbReference type="ARBA" id="ARBA00004514"/>
    </source>
</evidence>
<dbReference type="RefSeq" id="WP_092372999.1">
    <property type="nucleotide sequence ID" value="NZ_FORX01000003.1"/>
</dbReference>
<dbReference type="PANTHER" id="PTHR34773">
    <property type="entry name" value="FLAGELLAR SECRETION CHAPERONE FLIS"/>
    <property type="match status" value="1"/>
</dbReference>
<keyword evidence="5" id="KW-0143">Chaperone</keyword>
<dbReference type="PANTHER" id="PTHR34773:SF1">
    <property type="entry name" value="FLAGELLAR SECRETION CHAPERONE FLIS"/>
    <property type="match status" value="1"/>
</dbReference>
<protein>
    <recommendedName>
        <fullName evidence="6">Flagellar secretion chaperone FliS</fullName>
    </recommendedName>
</protein>